<reference evidence="2 3" key="1">
    <citation type="submission" date="2018-06" db="EMBL/GenBank/DDBJ databases">
        <title>Comparative genomics reveals the genomic features of Rhizophagus irregularis, R. cerebriforme, R. diaphanum and Gigaspora rosea, and their symbiotic lifestyle signature.</title>
        <authorList>
            <person name="Morin E."/>
            <person name="San Clemente H."/>
            <person name="Chen E.C.H."/>
            <person name="De La Providencia I."/>
            <person name="Hainaut M."/>
            <person name="Kuo A."/>
            <person name="Kohler A."/>
            <person name="Murat C."/>
            <person name="Tang N."/>
            <person name="Roy S."/>
            <person name="Loubradou J."/>
            <person name="Henrissat B."/>
            <person name="Grigoriev I.V."/>
            <person name="Corradi N."/>
            <person name="Roux C."/>
            <person name="Martin F.M."/>
        </authorList>
    </citation>
    <scope>NUCLEOTIDE SEQUENCE [LARGE SCALE GENOMIC DNA]</scope>
    <source>
        <strain evidence="2 3">DAOM 194757</strain>
    </source>
</reference>
<protein>
    <submittedName>
        <fullName evidence="2">Uncharacterized protein</fullName>
    </submittedName>
</protein>
<evidence type="ECO:0000313" key="2">
    <source>
        <dbReference type="EMBL" id="RIB26656.1"/>
    </source>
</evidence>
<feature type="region of interest" description="Disordered" evidence="1">
    <location>
        <begin position="50"/>
        <end position="71"/>
    </location>
</feature>
<comment type="caution">
    <text evidence="2">The sequence shown here is derived from an EMBL/GenBank/DDBJ whole genome shotgun (WGS) entry which is preliminary data.</text>
</comment>
<dbReference type="AlphaFoldDB" id="A0A397W5R2"/>
<dbReference type="OrthoDB" id="2409466at2759"/>
<dbReference type="EMBL" id="QKWP01000128">
    <property type="protein sequence ID" value="RIB26656.1"/>
    <property type="molecule type" value="Genomic_DNA"/>
</dbReference>
<evidence type="ECO:0000256" key="1">
    <source>
        <dbReference type="SAM" id="MobiDB-lite"/>
    </source>
</evidence>
<organism evidence="2 3">
    <name type="scientific">Gigaspora rosea</name>
    <dbReference type="NCBI Taxonomy" id="44941"/>
    <lineage>
        <taxon>Eukaryota</taxon>
        <taxon>Fungi</taxon>
        <taxon>Fungi incertae sedis</taxon>
        <taxon>Mucoromycota</taxon>
        <taxon>Glomeromycotina</taxon>
        <taxon>Glomeromycetes</taxon>
        <taxon>Diversisporales</taxon>
        <taxon>Gigasporaceae</taxon>
        <taxon>Gigaspora</taxon>
    </lineage>
</organism>
<name>A0A397W5R2_9GLOM</name>
<evidence type="ECO:0000313" key="3">
    <source>
        <dbReference type="Proteomes" id="UP000266673"/>
    </source>
</evidence>
<feature type="compositionally biased region" description="Polar residues" evidence="1">
    <location>
        <begin position="1"/>
        <end position="13"/>
    </location>
</feature>
<gene>
    <name evidence="2" type="ORF">C2G38_2030037</name>
</gene>
<dbReference type="Proteomes" id="UP000266673">
    <property type="component" value="Unassembled WGS sequence"/>
</dbReference>
<accession>A0A397W5R2</accession>
<keyword evidence="3" id="KW-1185">Reference proteome</keyword>
<proteinExistence type="predicted"/>
<feature type="compositionally biased region" description="Acidic residues" evidence="1">
    <location>
        <begin position="59"/>
        <end position="71"/>
    </location>
</feature>
<feature type="region of interest" description="Disordered" evidence="1">
    <location>
        <begin position="1"/>
        <end position="24"/>
    </location>
</feature>
<sequence>MSDSSNRNFSTLSKADKSKSQKVDINNQSALATSVITGLINDVVERAKSKMPLSNSNDSEPELQEDPESELQEFDYTPNVQEFEFKFQRESDPELSEELDFEM</sequence>